<proteinExistence type="predicted"/>
<feature type="compositionally biased region" description="Low complexity" evidence="1">
    <location>
        <begin position="215"/>
        <end position="225"/>
    </location>
</feature>
<dbReference type="Proteomes" id="UP000037460">
    <property type="component" value="Unassembled WGS sequence"/>
</dbReference>
<accession>A0A0M0JPV3</accession>
<keyword evidence="3" id="KW-1185">Reference proteome</keyword>
<dbReference type="OrthoDB" id="10677886at2759"/>
<gene>
    <name evidence="2" type="ORF">Ctob_003365</name>
</gene>
<feature type="region of interest" description="Disordered" evidence="1">
    <location>
        <begin position="212"/>
        <end position="276"/>
    </location>
</feature>
<sequence length="349" mass="38382">MGHCFGVMEQFFAHLLPNSVSESPFHFRTLAVWQCADCDYTYRASTHTAHLPLLLQAADVAALLRHGVAAEVGQLIAAHLSTNPYNYCICPQCGMGHLRLRHQQPIYSQLLLVELGRIDGGVTGGAVAASKLPWRPQVAASMTLDMSGERQEYTAAAVVYNDGGHWWADIVASGHFKRRREASGRHRGRQPLGEASYRYDGLEANGQLRYSSEVPRAQSAAAASAPSPPRPPSLSSVLGSEKTSRPKTGEWPNMESQSSPSIAKPNKPKKPVERRTAPDGIAYTKCEFLEYFGCTRQWDEAAPPKNKAALPRGRPGLAADGSPKPANLDPRRKRQKTIEKKFRSLINRF</sequence>
<reference evidence="3" key="1">
    <citation type="journal article" date="2015" name="PLoS Genet.">
        <title>Genome Sequence and Transcriptome Analyses of Chrysochromulina tobin: Metabolic Tools for Enhanced Algal Fitness in the Prominent Order Prymnesiales (Haptophyceae).</title>
        <authorList>
            <person name="Hovde B.T."/>
            <person name="Deodato C.R."/>
            <person name="Hunsperger H.M."/>
            <person name="Ryken S.A."/>
            <person name="Yost W."/>
            <person name="Jha R.K."/>
            <person name="Patterson J."/>
            <person name="Monnat R.J. Jr."/>
            <person name="Barlow S.B."/>
            <person name="Starkenburg S.R."/>
            <person name="Cattolico R.A."/>
        </authorList>
    </citation>
    <scope>NUCLEOTIDE SEQUENCE</scope>
    <source>
        <strain evidence="3">CCMP291</strain>
    </source>
</reference>
<feature type="region of interest" description="Disordered" evidence="1">
    <location>
        <begin position="300"/>
        <end position="334"/>
    </location>
</feature>
<comment type="caution">
    <text evidence="2">The sequence shown here is derived from an EMBL/GenBank/DDBJ whole genome shotgun (WGS) entry which is preliminary data.</text>
</comment>
<dbReference type="EMBL" id="JWZX01002559">
    <property type="protein sequence ID" value="KOO28515.1"/>
    <property type="molecule type" value="Genomic_DNA"/>
</dbReference>
<dbReference type="AlphaFoldDB" id="A0A0M0JPV3"/>
<evidence type="ECO:0000313" key="3">
    <source>
        <dbReference type="Proteomes" id="UP000037460"/>
    </source>
</evidence>
<organism evidence="2 3">
    <name type="scientific">Chrysochromulina tobinii</name>
    <dbReference type="NCBI Taxonomy" id="1460289"/>
    <lineage>
        <taxon>Eukaryota</taxon>
        <taxon>Haptista</taxon>
        <taxon>Haptophyta</taxon>
        <taxon>Prymnesiophyceae</taxon>
        <taxon>Prymnesiales</taxon>
        <taxon>Chrysochromulinaceae</taxon>
        <taxon>Chrysochromulina</taxon>
    </lineage>
</organism>
<name>A0A0M0JPV3_9EUKA</name>
<protein>
    <submittedName>
        <fullName evidence="2">Uncharacterized protein</fullName>
    </submittedName>
</protein>
<evidence type="ECO:0000313" key="2">
    <source>
        <dbReference type="EMBL" id="KOO28515.1"/>
    </source>
</evidence>
<evidence type="ECO:0000256" key="1">
    <source>
        <dbReference type="SAM" id="MobiDB-lite"/>
    </source>
</evidence>